<dbReference type="Proteomes" id="UP000030008">
    <property type="component" value="Unassembled WGS sequence"/>
</dbReference>
<gene>
    <name evidence="1" type="ORF">CIAN88_01465</name>
</gene>
<dbReference type="AlphaFoldDB" id="A0A099IB15"/>
<comment type="caution">
    <text evidence="1">The sequence shown here is derived from an EMBL/GenBank/DDBJ whole genome shotgun (WGS) entry which is preliminary data.</text>
</comment>
<reference evidence="1 2" key="1">
    <citation type="submission" date="2014-08" db="EMBL/GenBank/DDBJ databases">
        <title>Clostridium innocuum, an unnegligible vancomycin-resistant pathogen causing extra-intestinal infections.</title>
        <authorList>
            <person name="Feng Y."/>
            <person name="Chiu C.-H."/>
        </authorList>
    </citation>
    <scope>NUCLEOTIDE SEQUENCE [LARGE SCALE GENOMIC DNA]</scope>
    <source>
        <strain evidence="1 2">AN88</strain>
    </source>
</reference>
<evidence type="ECO:0000313" key="1">
    <source>
        <dbReference type="EMBL" id="KGJ54840.1"/>
    </source>
</evidence>
<dbReference type="EMBL" id="JQIF01000007">
    <property type="protein sequence ID" value="KGJ54840.1"/>
    <property type="molecule type" value="Genomic_DNA"/>
</dbReference>
<accession>A0A099IB15</accession>
<evidence type="ECO:0000313" key="2">
    <source>
        <dbReference type="Proteomes" id="UP000030008"/>
    </source>
</evidence>
<dbReference type="RefSeq" id="WP_044903551.1">
    <property type="nucleotide sequence ID" value="NZ_JQIF01000007.1"/>
</dbReference>
<proteinExistence type="predicted"/>
<protein>
    <submittedName>
        <fullName evidence="1">Uncharacterized protein</fullName>
    </submittedName>
</protein>
<name>A0A099IB15_CLOIN</name>
<organism evidence="1 2">
    <name type="scientific">Clostridium innocuum</name>
    <dbReference type="NCBI Taxonomy" id="1522"/>
    <lineage>
        <taxon>Bacteria</taxon>
        <taxon>Bacillati</taxon>
        <taxon>Bacillota</taxon>
        <taxon>Clostridia</taxon>
        <taxon>Eubacteriales</taxon>
        <taxon>Clostridiaceae</taxon>
        <taxon>Clostridium</taxon>
    </lineage>
</organism>
<sequence>MQKQKNRYYHGKMLRSDDFICEQTYMLDQMKARTHAALGEGILYGLHLSRQSDERLHISSGSALDSTGNFIQLEEDVTMTLEELEGFSRLNTDFGWITLHHREEAVGKEFCELPSTDQHEEYGKWEDRWELHIQEQQPPDYLDEQIFKQQVIYEDTKYKLYLHIPCMLPQNGDVELLLQVEQKQEAPLHLALTLRSTLYHIQTVELHTKDKKKEHSIPVLLKRNHTAGAHYAVFHIDQLQLEQHSVTIPEQTFEIEMVEDMKASLVKRLMEKPFVFQNELILGYVEFKCEHDRLHIQKVNETGRIECQRPQLDMVVEELKRRLRWTDKQESHIPADHQNVKEACGILHFQCDRLHPVFYSDEISHGLGPGEIQMQISIEIQSPQDAPGYQKQLISGDSSLFQTEETLRWAVRCYPWTGSFQAAVSVSESYYEQKLIAHWYARAWDMQTQNVTETRLLRLEPSTIACRPQDVCHFTAVFDREEDIRELRFSLDDASAGELQEDGTFTAGQKSGMYQIRAHYHDQQVAAYVKVMEAHE</sequence>